<sequence length="323" mass="37417">MEDSITRYLKLFKSLKRGHNKGLGKAPHKPILLLSIIELIKQKKIISNRIEVSSDLVLMFKSLFKQLVHSGHVDNFSLPYFHLRSEPFYRLAPKAGMNSRLKQYKSIKSINKLTELIAFAEIDRELYELLQVEDSRNIIKQFILNEYFSQTDSYIKYEIDGEDEIENEILNETAPNYQSKLKKLSEQLQKENFEEEIFVRGGIFKKTVPKIYNYSCCVTGFCVSSNHNVQMVDACHIIPFSISQNDTIQNGISLSPNIHRAFDRGLLTINQDYIVRISPSVSKKSSSESLLSLEGKRIELPDNENYLPSLEALEWHRKEVFLF</sequence>
<keyword evidence="2" id="KW-0255">Endonuclease</keyword>
<dbReference type="OrthoDB" id="67788at2"/>
<dbReference type="PIRSF" id="PIRSF030850">
    <property type="entry name" value="UCP030850"/>
    <property type="match status" value="1"/>
</dbReference>
<keyword evidence="2" id="KW-0540">Nuclease</keyword>
<dbReference type="Pfam" id="PF13391">
    <property type="entry name" value="HNH_2"/>
    <property type="match status" value="1"/>
</dbReference>
<accession>A0A1W6ML47</accession>
<dbReference type="EMBL" id="CP019344">
    <property type="protein sequence ID" value="ARN78226.1"/>
    <property type="molecule type" value="Genomic_DNA"/>
</dbReference>
<dbReference type="AlphaFoldDB" id="A0A1W6ML47"/>
<evidence type="ECO:0000259" key="1">
    <source>
        <dbReference type="Pfam" id="PF13391"/>
    </source>
</evidence>
<evidence type="ECO:0000313" key="2">
    <source>
        <dbReference type="EMBL" id="ARN78226.1"/>
    </source>
</evidence>
<name>A0A1W6ML47_9FLAO</name>
<organism evidence="2 3">
    <name type="scientific">Nonlabens spongiae</name>
    <dbReference type="NCBI Taxonomy" id="331648"/>
    <lineage>
        <taxon>Bacteria</taxon>
        <taxon>Pseudomonadati</taxon>
        <taxon>Bacteroidota</taxon>
        <taxon>Flavobacteriia</taxon>
        <taxon>Flavobacteriales</taxon>
        <taxon>Flavobacteriaceae</taxon>
        <taxon>Nonlabens</taxon>
    </lineage>
</organism>
<keyword evidence="2" id="KW-0378">Hydrolase</keyword>
<dbReference type="RefSeq" id="WP_085767027.1">
    <property type="nucleotide sequence ID" value="NZ_CP019344.1"/>
</dbReference>
<dbReference type="Proteomes" id="UP000193431">
    <property type="component" value="Chromosome"/>
</dbReference>
<dbReference type="InterPro" id="IPR011396">
    <property type="entry name" value="PT_DNA_restrict"/>
</dbReference>
<protein>
    <submittedName>
        <fullName evidence="2">HNH endonuclease</fullName>
    </submittedName>
</protein>
<reference evidence="2 3" key="1">
    <citation type="submission" date="2016-11" db="EMBL/GenBank/DDBJ databases">
        <title>Trade-off between light-utilization and light-protection in marine flavobacteria.</title>
        <authorList>
            <person name="Kumagai Y."/>
        </authorList>
    </citation>
    <scope>NUCLEOTIDE SEQUENCE [LARGE SCALE GENOMIC DNA]</scope>
    <source>
        <strain evidence="2 3">JCM 13191</strain>
    </source>
</reference>
<feature type="domain" description="HNH nuclease" evidence="1">
    <location>
        <begin position="216"/>
        <end position="270"/>
    </location>
</feature>
<dbReference type="InterPro" id="IPR003615">
    <property type="entry name" value="HNH_nuc"/>
</dbReference>
<proteinExistence type="predicted"/>
<gene>
    <name evidence="2" type="ORF">BST97_09610</name>
</gene>
<keyword evidence="3" id="KW-1185">Reference proteome</keyword>
<evidence type="ECO:0000313" key="3">
    <source>
        <dbReference type="Proteomes" id="UP000193431"/>
    </source>
</evidence>
<dbReference type="GO" id="GO:0004519">
    <property type="term" value="F:endonuclease activity"/>
    <property type="evidence" value="ECO:0007669"/>
    <property type="project" value="UniProtKB-KW"/>
</dbReference>